<dbReference type="NCBIfam" id="TIGR02532">
    <property type="entry name" value="IV_pilin_GFxxxE"/>
    <property type="match status" value="1"/>
</dbReference>
<evidence type="ECO:0000256" key="1">
    <source>
        <dbReference type="SAM" id="Phobius"/>
    </source>
</evidence>
<reference evidence="3" key="1">
    <citation type="submission" date="2010-11" db="EMBL/GenBank/DDBJ databases">
        <title>The complete genome of Mahella australiensis DSM 15567.</title>
        <authorList>
            <consortium name="US DOE Joint Genome Institute (JGI-PGF)"/>
            <person name="Lucas S."/>
            <person name="Copeland A."/>
            <person name="Lapidus A."/>
            <person name="Bruce D."/>
            <person name="Goodwin L."/>
            <person name="Pitluck S."/>
            <person name="Kyrpides N."/>
            <person name="Mavromatis K."/>
            <person name="Pagani I."/>
            <person name="Ivanova N."/>
            <person name="Teshima H."/>
            <person name="Brettin T."/>
            <person name="Detter J.C."/>
            <person name="Han C."/>
            <person name="Tapia R."/>
            <person name="Land M."/>
            <person name="Hauser L."/>
            <person name="Markowitz V."/>
            <person name="Cheng J.-F."/>
            <person name="Hugenholtz P."/>
            <person name="Woyke T."/>
            <person name="Wu D."/>
            <person name="Spring S."/>
            <person name="Pukall R."/>
            <person name="Steenblock K."/>
            <person name="Schneider S."/>
            <person name="Klenk H.-P."/>
            <person name="Eisen J.A."/>
        </authorList>
    </citation>
    <scope>NUCLEOTIDE SEQUENCE [LARGE SCALE GENOMIC DNA]</scope>
    <source>
        <strain evidence="3">DSM 15567 / CIP 107919 / 50-1 BON</strain>
    </source>
</reference>
<dbReference type="Pfam" id="PF07963">
    <property type="entry name" value="N_methyl"/>
    <property type="match status" value="1"/>
</dbReference>
<sequence length="164" mass="18413">MKRKGFTLIEVLMAVVLFSVLITVAFSMYFVATQTFSIGVDRSFAQKQARTAADFITKELRTAQTVSVNPGPFSGKDHCILQLKDKDGEKYLVKTTYKQGGQTSDAFIVPLSEMRFSSSNSNMLNVYVKAGDIRIYEINFDVRLENISAVSIQQDSAVIYYSKY</sequence>
<dbReference type="RefSeq" id="WP_013780753.1">
    <property type="nucleotide sequence ID" value="NC_015520.1"/>
</dbReference>
<dbReference type="KEGG" id="mas:Mahau_1126"/>
<feature type="transmembrane region" description="Helical" evidence="1">
    <location>
        <begin position="12"/>
        <end position="32"/>
    </location>
</feature>
<name>F4A390_MAHA5</name>
<dbReference type="PROSITE" id="PS00409">
    <property type="entry name" value="PROKAR_NTER_METHYL"/>
    <property type="match status" value="1"/>
</dbReference>
<dbReference type="InterPro" id="IPR012902">
    <property type="entry name" value="N_methyl_site"/>
</dbReference>
<evidence type="ECO:0008006" key="4">
    <source>
        <dbReference type="Google" id="ProtNLM"/>
    </source>
</evidence>
<organism evidence="2 3">
    <name type="scientific">Mahella australiensis (strain DSM 15567 / CIP 107919 / 50-1 BON)</name>
    <dbReference type="NCBI Taxonomy" id="697281"/>
    <lineage>
        <taxon>Bacteria</taxon>
        <taxon>Bacillati</taxon>
        <taxon>Bacillota</taxon>
        <taxon>Clostridia</taxon>
        <taxon>Thermoanaerobacterales</taxon>
        <taxon>Thermoanaerobacterales Family IV. Incertae Sedis</taxon>
        <taxon>Mahella</taxon>
    </lineage>
</organism>
<dbReference type="OrthoDB" id="9788802at2"/>
<keyword evidence="1" id="KW-1133">Transmembrane helix</keyword>
<accession>F4A390</accession>
<evidence type="ECO:0000313" key="2">
    <source>
        <dbReference type="EMBL" id="AEE96323.1"/>
    </source>
</evidence>
<proteinExistence type="predicted"/>
<dbReference type="EMBL" id="CP002360">
    <property type="protein sequence ID" value="AEE96323.1"/>
    <property type="molecule type" value="Genomic_DNA"/>
</dbReference>
<keyword evidence="1" id="KW-0812">Transmembrane</keyword>
<protein>
    <recommendedName>
        <fullName evidence="4">Prepilin-type N-terminal cleavage/methylation domain-containing protein</fullName>
    </recommendedName>
</protein>
<dbReference type="STRING" id="697281.Mahau_1126"/>
<keyword evidence="3" id="KW-1185">Reference proteome</keyword>
<dbReference type="Proteomes" id="UP000008457">
    <property type="component" value="Chromosome"/>
</dbReference>
<dbReference type="HOGENOM" id="CLU_1617033_0_0_9"/>
<keyword evidence="1" id="KW-0472">Membrane</keyword>
<evidence type="ECO:0000313" key="3">
    <source>
        <dbReference type="Proteomes" id="UP000008457"/>
    </source>
</evidence>
<dbReference type="AlphaFoldDB" id="F4A390"/>
<dbReference type="eggNOG" id="COG4966">
    <property type="taxonomic scope" value="Bacteria"/>
</dbReference>
<gene>
    <name evidence="2" type="ordered locus">Mahau_1126</name>
</gene>
<reference evidence="2 3" key="2">
    <citation type="journal article" date="2011" name="Stand. Genomic Sci.">
        <title>Complete genome sequence of Mahella australiensis type strain (50-1 BON).</title>
        <authorList>
            <person name="Sikorski J."/>
            <person name="Teshima H."/>
            <person name="Nolan M."/>
            <person name="Lucas S."/>
            <person name="Hammon N."/>
            <person name="Deshpande S."/>
            <person name="Cheng J.F."/>
            <person name="Pitluck S."/>
            <person name="Liolios K."/>
            <person name="Pagani I."/>
            <person name="Ivanova N."/>
            <person name="Huntemann M."/>
            <person name="Mavromatis K."/>
            <person name="Ovchinikova G."/>
            <person name="Pati A."/>
            <person name="Tapia R."/>
            <person name="Han C."/>
            <person name="Goodwin L."/>
            <person name="Chen A."/>
            <person name="Palaniappan K."/>
            <person name="Land M."/>
            <person name="Hauser L."/>
            <person name="Ngatchou-Djao O.D."/>
            <person name="Rohde M."/>
            <person name="Pukall R."/>
            <person name="Spring S."/>
            <person name="Abt B."/>
            <person name="Goker M."/>
            <person name="Detter J.C."/>
            <person name="Woyke T."/>
            <person name="Bristow J."/>
            <person name="Markowitz V."/>
            <person name="Hugenholtz P."/>
            <person name="Eisen J.A."/>
            <person name="Kyrpides N.C."/>
            <person name="Klenk H.P."/>
            <person name="Lapidus A."/>
        </authorList>
    </citation>
    <scope>NUCLEOTIDE SEQUENCE [LARGE SCALE GENOMIC DNA]</scope>
    <source>
        <strain evidence="3">DSM 15567 / CIP 107919 / 50-1 BON</strain>
    </source>
</reference>